<comment type="caution">
    <text evidence="2">The sequence shown here is derived from an EMBL/GenBank/DDBJ whole genome shotgun (WGS) entry which is preliminary data.</text>
</comment>
<keyword evidence="3" id="KW-1185">Reference proteome</keyword>
<accession>A0A3N0Y2A7</accession>
<dbReference type="Proteomes" id="UP000281406">
    <property type="component" value="Unassembled WGS sequence"/>
</dbReference>
<feature type="region of interest" description="Disordered" evidence="1">
    <location>
        <begin position="69"/>
        <end position="122"/>
    </location>
</feature>
<evidence type="ECO:0000313" key="3">
    <source>
        <dbReference type="Proteomes" id="UP000281406"/>
    </source>
</evidence>
<proteinExistence type="predicted"/>
<evidence type="ECO:0000256" key="1">
    <source>
        <dbReference type="SAM" id="MobiDB-lite"/>
    </source>
</evidence>
<dbReference type="AlphaFoldDB" id="A0A3N0Y2A7"/>
<dbReference type="EMBL" id="RJVU01053643">
    <property type="protein sequence ID" value="ROL28003.1"/>
    <property type="molecule type" value="Genomic_DNA"/>
</dbReference>
<organism evidence="2 3">
    <name type="scientific">Anabarilius grahami</name>
    <name type="common">Kanglang fish</name>
    <name type="synonym">Barilius grahami</name>
    <dbReference type="NCBI Taxonomy" id="495550"/>
    <lineage>
        <taxon>Eukaryota</taxon>
        <taxon>Metazoa</taxon>
        <taxon>Chordata</taxon>
        <taxon>Craniata</taxon>
        <taxon>Vertebrata</taxon>
        <taxon>Euteleostomi</taxon>
        <taxon>Actinopterygii</taxon>
        <taxon>Neopterygii</taxon>
        <taxon>Teleostei</taxon>
        <taxon>Ostariophysi</taxon>
        <taxon>Cypriniformes</taxon>
        <taxon>Xenocyprididae</taxon>
        <taxon>Xenocypridinae</taxon>
        <taxon>Xenocypridinae incertae sedis</taxon>
        <taxon>Anabarilius</taxon>
    </lineage>
</organism>
<feature type="compositionally biased region" description="Basic and acidic residues" evidence="1">
    <location>
        <begin position="69"/>
        <end position="78"/>
    </location>
</feature>
<sequence>MRLFAPRPNNPNLICFRLPSTSTGLSQGRCWNNNSPGRALKLVSTSLKKFPVGRGQGLLKIAPEMLKDSRFDPNEGHRSIKAPACPVNTLTVKQTPSTAGPGPPPARIHNLLTEPEQAEPHL</sequence>
<evidence type="ECO:0000313" key="2">
    <source>
        <dbReference type="EMBL" id="ROL28003.1"/>
    </source>
</evidence>
<name>A0A3N0Y2A7_ANAGA</name>
<protein>
    <submittedName>
        <fullName evidence="2">Uncharacterized protein</fullName>
    </submittedName>
</protein>
<reference evidence="2 3" key="1">
    <citation type="submission" date="2018-10" db="EMBL/GenBank/DDBJ databases">
        <title>Genome assembly for a Yunnan-Guizhou Plateau 3E fish, Anabarilius grahami (Regan), and its evolutionary and genetic applications.</title>
        <authorList>
            <person name="Jiang W."/>
        </authorList>
    </citation>
    <scope>NUCLEOTIDE SEQUENCE [LARGE SCALE GENOMIC DNA]</scope>
    <source>
        <strain evidence="2">AG-KIZ</strain>
        <tissue evidence="2">Muscle</tissue>
    </source>
</reference>
<gene>
    <name evidence="2" type="ORF">DPX16_11133</name>
</gene>